<dbReference type="Gene3D" id="3.40.630.10">
    <property type="entry name" value="Zn peptidases"/>
    <property type="match status" value="1"/>
</dbReference>
<comment type="cofactor">
    <cofactor evidence="1">
        <name>Zn(2+)</name>
        <dbReference type="ChEBI" id="CHEBI:29105"/>
    </cofactor>
</comment>
<dbReference type="GO" id="GO:0016787">
    <property type="term" value="F:hydrolase activity"/>
    <property type="evidence" value="ECO:0007669"/>
    <property type="project" value="UniProtKB-KW"/>
</dbReference>
<dbReference type="AlphaFoldDB" id="A0A919E8L7"/>
<evidence type="ECO:0000256" key="1">
    <source>
        <dbReference type="ARBA" id="ARBA00001947"/>
    </source>
</evidence>
<proteinExistence type="predicted"/>
<keyword evidence="4" id="KW-0862">Zinc</keyword>
<dbReference type="PANTHER" id="PTHR43808">
    <property type="entry name" value="ACETYLORNITHINE DEACETYLASE"/>
    <property type="match status" value="1"/>
</dbReference>
<feature type="domain" description="Peptidase M20 dimerisation" evidence="6">
    <location>
        <begin position="226"/>
        <end position="327"/>
    </location>
</feature>
<dbReference type="Pfam" id="PF01546">
    <property type="entry name" value="Peptidase_M20"/>
    <property type="match status" value="1"/>
</dbReference>
<dbReference type="Pfam" id="PF07687">
    <property type="entry name" value="M20_dimer"/>
    <property type="match status" value="1"/>
</dbReference>
<dbReference type="InterPro" id="IPR036264">
    <property type="entry name" value="Bact_exopeptidase_dim_dom"/>
</dbReference>
<dbReference type="PROSITE" id="PS00758">
    <property type="entry name" value="ARGE_DAPE_CPG2_1"/>
    <property type="match status" value="1"/>
</dbReference>
<dbReference type="InterPro" id="IPR011650">
    <property type="entry name" value="Peptidase_M20_dimer"/>
</dbReference>
<reference evidence="7" key="1">
    <citation type="journal article" date="2014" name="Int. J. Syst. Evol. Microbiol.">
        <title>Complete genome sequence of Corynebacterium casei LMG S-19264T (=DSM 44701T), isolated from a smear-ripened cheese.</title>
        <authorList>
            <consortium name="US DOE Joint Genome Institute (JGI-PGF)"/>
            <person name="Walter F."/>
            <person name="Albersmeier A."/>
            <person name="Kalinowski J."/>
            <person name="Ruckert C."/>
        </authorList>
    </citation>
    <scope>NUCLEOTIDE SEQUENCE</scope>
    <source>
        <strain evidence="7">KCTC 42590</strain>
    </source>
</reference>
<name>A0A919E8L7_9PROT</name>
<evidence type="ECO:0000256" key="4">
    <source>
        <dbReference type="ARBA" id="ARBA00022833"/>
    </source>
</evidence>
<feature type="chain" id="PRO_5038080684" evidence="5">
    <location>
        <begin position="26"/>
        <end position="436"/>
    </location>
</feature>
<dbReference type="RefSeq" id="WP_191252401.1">
    <property type="nucleotide sequence ID" value="NZ_BNCI01000002.1"/>
</dbReference>
<protein>
    <submittedName>
        <fullName evidence="7">Aminoacyl-histidine dipeptidase</fullName>
    </submittedName>
</protein>
<keyword evidence="2" id="KW-0479">Metal-binding</keyword>
<dbReference type="InterPro" id="IPR050072">
    <property type="entry name" value="Peptidase_M20A"/>
</dbReference>
<keyword evidence="8" id="KW-1185">Reference proteome</keyword>
<evidence type="ECO:0000313" key="8">
    <source>
        <dbReference type="Proteomes" id="UP000630923"/>
    </source>
</evidence>
<dbReference type="EMBL" id="BNCI01000002">
    <property type="protein sequence ID" value="GHF24800.1"/>
    <property type="molecule type" value="Genomic_DNA"/>
</dbReference>
<keyword evidence="5" id="KW-0732">Signal</keyword>
<organism evidence="7 8">
    <name type="scientific">Kordiimonas sediminis</name>
    <dbReference type="NCBI Taxonomy" id="1735581"/>
    <lineage>
        <taxon>Bacteria</taxon>
        <taxon>Pseudomonadati</taxon>
        <taxon>Pseudomonadota</taxon>
        <taxon>Alphaproteobacteria</taxon>
        <taxon>Kordiimonadales</taxon>
        <taxon>Kordiimonadaceae</taxon>
        <taxon>Kordiimonas</taxon>
    </lineage>
</organism>
<evidence type="ECO:0000313" key="7">
    <source>
        <dbReference type="EMBL" id="GHF24800.1"/>
    </source>
</evidence>
<accession>A0A919E8L7</accession>
<evidence type="ECO:0000256" key="3">
    <source>
        <dbReference type="ARBA" id="ARBA00022801"/>
    </source>
</evidence>
<comment type="caution">
    <text evidence="7">The sequence shown here is derived from an EMBL/GenBank/DDBJ whole genome shotgun (WGS) entry which is preliminary data.</text>
</comment>
<dbReference type="InterPro" id="IPR001261">
    <property type="entry name" value="ArgE/DapE_CS"/>
</dbReference>
<evidence type="ECO:0000256" key="5">
    <source>
        <dbReference type="SAM" id="SignalP"/>
    </source>
</evidence>
<dbReference type="InterPro" id="IPR002933">
    <property type="entry name" value="Peptidase_M20"/>
</dbReference>
<dbReference type="SUPFAM" id="SSF55031">
    <property type="entry name" value="Bacterial exopeptidase dimerisation domain"/>
    <property type="match status" value="1"/>
</dbReference>
<dbReference type="Gene3D" id="3.30.70.360">
    <property type="match status" value="1"/>
</dbReference>
<dbReference type="GO" id="GO:0046872">
    <property type="term" value="F:metal ion binding"/>
    <property type="evidence" value="ECO:0007669"/>
    <property type="project" value="UniProtKB-KW"/>
</dbReference>
<dbReference type="PANTHER" id="PTHR43808:SF17">
    <property type="entry name" value="PEPTIDASE M20"/>
    <property type="match status" value="1"/>
</dbReference>
<reference evidence="7" key="2">
    <citation type="submission" date="2020-09" db="EMBL/GenBank/DDBJ databases">
        <authorList>
            <person name="Sun Q."/>
            <person name="Kim S."/>
        </authorList>
    </citation>
    <scope>NUCLEOTIDE SEQUENCE</scope>
    <source>
        <strain evidence="7">KCTC 42590</strain>
    </source>
</reference>
<dbReference type="Proteomes" id="UP000630923">
    <property type="component" value="Unassembled WGS sequence"/>
</dbReference>
<keyword evidence="3" id="KW-0378">Hydrolase</keyword>
<gene>
    <name evidence="7" type="ORF">GCM10017044_19400</name>
</gene>
<sequence>MLIKSLYLGASMALAATAFSGAVSASEPQSTEKAAAADAAIAALKANPKVQKAFDFIMAEEPQTQADLIELTEIPAPPFKEEKRGKRFAEMLKAAGADSVMIDEVGNVIAERKGTVGARTILIDAHLDTVFPEGTDVTVRFEGDKMYAPGIGDDTRGLVVLNMILKAINHADIRTKANLLFVGSVGEEGLGDLRGVKHLFRDGARKIDAFIAIDGGDIERVVYGAIGSHRYRIIFEGPGGHSWGAFGMANPHHAMGRAIAEFVANAPSVTSTGDKTSYNIGRMGGGTSINSIPFTSWAEVDMRSGNQSKLDDIDAVLQTAVQKALAEENAARLAGPELTLKMEKVGKRPAGKGDIDSDLLHAMQAALRTMGHTAKISSSSTDSNIPISKGIPAITISRGGIGGRAHSPDEWWQNVDGHQAIEAGLLTLVSIAGIAE</sequence>
<feature type="signal peptide" evidence="5">
    <location>
        <begin position="1"/>
        <end position="25"/>
    </location>
</feature>
<dbReference type="SUPFAM" id="SSF53187">
    <property type="entry name" value="Zn-dependent exopeptidases"/>
    <property type="match status" value="1"/>
</dbReference>
<evidence type="ECO:0000256" key="2">
    <source>
        <dbReference type="ARBA" id="ARBA00022723"/>
    </source>
</evidence>
<evidence type="ECO:0000259" key="6">
    <source>
        <dbReference type="Pfam" id="PF07687"/>
    </source>
</evidence>